<feature type="transmembrane region" description="Helical" evidence="8">
    <location>
        <begin position="93"/>
        <end position="121"/>
    </location>
</feature>
<sequence length="448" mass="49272">MEHGKKMIACRNCDTLFQRPILTGRGDVAGCPRCGSTLYSSAARRINITSALTLAALITFLIAQACPILELVADGITSQTTLTGAIMVLWHENVQFVAALVFGLTILFPLTELVALLYVLIPIRAGYIPPGFNRVLRTIQRVRPWEMIEVFMLAVLVAMVKMLSLARVIPEIAFFAFGALTIMLAILVKFDLQALWELADRLSTDEPNCPTGGEPRTEALQARQPTAATAVIAQSSAANPKPISQYVTALRTGLVACNACAQLDPYKRSVKNQHCSRCEAVLHRRHPDSLRRTWALLIAAGLLYIPANLLPVMHTATLTDTQDNTIISGVIYFWTSGEWPLAVIVFVASIVVPILKISVLVLLLITARRRSSWRLRERTTLYRIIQSIGRWSMLDVFVVTLTVALVRFQPFAEVTAGPGVIAFGSVVILTLLAAKQFDPRLVWDAAES</sequence>
<dbReference type="EMBL" id="MTHB01000115">
    <property type="protein sequence ID" value="OXC76789.1"/>
    <property type="molecule type" value="Genomic_DNA"/>
</dbReference>
<evidence type="ECO:0000256" key="4">
    <source>
        <dbReference type="ARBA" id="ARBA00022519"/>
    </source>
</evidence>
<dbReference type="GO" id="GO:0005886">
    <property type="term" value="C:plasma membrane"/>
    <property type="evidence" value="ECO:0007669"/>
    <property type="project" value="UniProtKB-SubCell"/>
</dbReference>
<evidence type="ECO:0000256" key="2">
    <source>
        <dbReference type="ARBA" id="ARBA00007555"/>
    </source>
</evidence>
<name>A0A226X0Z5_CABSO</name>
<keyword evidence="7 8" id="KW-0472">Membrane</keyword>
<evidence type="ECO:0000313" key="10">
    <source>
        <dbReference type="Proteomes" id="UP000214720"/>
    </source>
</evidence>
<accession>A0A226X0Z5</accession>
<dbReference type="InterPro" id="IPR005219">
    <property type="entry name" value="PqiA-like_proteobact"/>
</dbReference>
<evidence type="ECO:0000313" key="9">
    <source>
        <dbReference type="EMBL" id="OXC76789.1"/>
    </source>
</evidence>
<evidence type="ECO:0000256" key="1">
    <source>
        <dbReference type="ARBA" id="ARBA00004429"/>
    </source>
</evidence>
<feature type="transmembrane region" description="Helical" evidence="8">
    <location>
        <begin position="142"/>
        <end position="160"/>
    </location>
</feature>
<dbReference type="OrthoDB" id="9800207at2"/>
<dbReference type="NCBIfam" id="TIGR00155">
    <property type="entry name" value="pqiA_fam"/>
    <property type="match status" value="1"/>
</dbReference>
<evidence type="ECO:0000256" key="6">
    <source>
        <dbReference type="ARBA" id="ARBA00022989"/>
    </source>
</evidence>
<evidence type="ECO:0000256" key="8">
    <source>
        <dbReference type="SAM" id="Phobius"/>
    </source>
</evidence>
<organism evidence="9 10">
    <name type="scientific">Caballeronia sordidicola</name>
    <name type="common">Burkholderia sordidicola</name>
    <dbReference type="NCBI Taxonomy" id="196367"/>
    <lineage>
        <taxon>Bacteria</taxon>
        <taxon>Pseudomonadati</taxon>
        <taxon>Pseudomonadota</taxon>
        <taxon>Betaproteobacteria</taxon>
        <taxon>Burkholderiales</taxon>
        <taxon>Burkholderiaceae</taxon>
        <taxon>Caballeronia</taxon>
    </lineage>
</organism>
<feature type="transmembrane region" description="Helical" evidence="8">
    <location>
        <begin position="51"/>
        <end position="73"/>
    </location>
</feature>
<feature type="transmembrane region" description="Helical" evidence="8">
    <location>
        <begin position="172"/>
        <end position="192"/>
    </location>
</feature>
<comment type="caution">
    <text evidence="9">The sequence shown here is derived from an EMBL/GenBank/DDBJ whole genome shotgun (WGS) entry which is preliminary data.</text>
</comment>
<keyword evidence="3" id="KW-1003">Cell membrane</keyword>
<comment type="subcellular location">
    <subcellularLocation>
        <location evidence="1">Cell inner membrane</location>
        <topology evidence="1">Multi-pass membrane protein</topology>
    </subcellularLocation>
</comment>
<dbReference type="PANTHER" id="PTHR30462">
    <property type="entry name" value="INTERMEMBRANE TRANSPORT PROTEIN PQIB-RELATED"/>
    <property type="match status" value="1"/>
</dbReference>
<keyword evidence="5 8" id="KW-0812">Transmembrane</keyword>
<keyword evidence="6 8" id="KW-1133">Transmembrane helix</keyword>
<reference evidence="10" key="1">
    <citation type="submission" date="2017-01" db="EMBL/GenBank/DDBJ databases">
        <title>Genome Analysis of Deinococcus marmoris KOPRI26562.</title>
        <authorList>
            <person name="Kim J.H."/>
            <person name="Oh H.-M."/>
        </authorList>
    </citation>
    <scope>NUCLEOTIDE SEQUENCE [LARGE SCALE GENOMIC DNA]</scope>
    <source>
        <strain evidence="10">PAMC 26633</strain>
    </source>
</reference>
<evidence type="ECO:0000256" key="7">
    <source>
        <dbReference type="ARBA" id="ARBA00023136"/>
    </source>
</evidence>
<proteinExistence type="inferred from homology"/>
<dbReference type="InterPro" id="IPR051800">
    <property type="entry name" value="PqiA-PqiB_transport"/>
</dbReference>
<keyword evidence="4" id="KW-0997">Cell inner membrane</keyword>
<feature type="transmembrane region" description="Helical" evidence="8">
    <location>
        <begin position="414"/>
        <end position="434"/>
    </location>
</feature>
<dbReference type="AlphaFoldDB" id="A0A226X0Z5"/>
<evidence type="ECO:0000256" key="5">
    <source>
        <dbReference type="ARBA" id="ARBA00022692"/>
    </source>
</evidence>
<protein>
    <submittedName>
        <fullName evidence="9">Paraquat-inducible protein A</fullName>
    </submittedName>
</protein>
<comment type="similarity">
    <text evidence="2">Belongs to the PqiA family.</text>
</comment>
<dbReference type="Pfam" id="PF04403">
    <property type="entry name" value="PqiA"/>
    <property type="match status" value="2"/>
</dbReference>
<evidence type="ECO:0000256" key="3">
    <source>
        <dbReference type="ARBA" id="ARBA00022475"/>
    </source>
</evidence>
<dbReference type="RefSeq" id="WP_089162102.1">
    <property type="nucleotide sequence ID" value="NZ_MTHB01000115.1"/>
</dbReference>
<feature type="transmembrane region" description="Helical" evidence="8">
    <location>
        <begin position="388"/>
        <end position="408"/>
    </location>
</feature>
<feature type="transmembrane region" description="Helical" evidence="8">
    <location>
        <begin position="341"/>
        <end position="367"/>
    </location>
</feature>
<feature type="transmembrane region" description="Helical" evidence="8">
    <location>
        <begin position="294"/>
        <end position="313"/>
    </location>
</feature>
<dbReference type="InterPro" id="IPR007498">
    <property type="entry name" value="PqiA-like"/>
</dbReference>
<dbReference type="Proteomes" id="UP000214720">
    <property type="component" value="Unassembled WGS sequence"/>
</dbReference>
<gene>
    <name evidence="9" type="ORF">BSU04_20075</name>
</gene>
<dbReference type="PANTHER" id="PTHR30462:SF3">
    <property type="entry name" value="INTERMEMBRANE TRANSPORT PROTEIN PQIA"/>
    <property type="match status" value="1"/>
</dbReference>